<dbReference type="RefSeq" id="WP_124853436.1">
    <property type="nucleotide sequence ID" value="NZ_QGSY01000061.1"/>
</dbReference>
<gene>
    <name evidence="1" type="ORF">DLJ58_01065</name>
</gene>
<evidence type="ECO:0000313" key="1">
    <source>
        <dbReference type="EMBL" id="RQX14648.1"/>
    </source>
</evidence>
<organism evidence="1 2">
    <name type="scientific">Micromonospora arida</name>
    <dbReference type="NCBI Taxonomy" id="2203715"/>
    <lineage>
        <taxon>Bacteria</taxon>
        <taxon>Bacillati</taxon>
        <taxon>Actinomycetota</taxon>
        <taxon>Actinomycetes</taxon>
        <taxon>Micromonosporales</taxon>
        <taxon>Micromonosporaceae</taxon>
        <taxon>Micromonospora</taxon>
    </lineage>
</organism>
<sequence length="83" mass="9012">MNARYDHTGRLMTDAEAAAWDAEVDATAAAIRAERQAAEQPPAEAAPPPVDMRALARQIRNGTADSNSRPDIQEIAKRIRGPF</sequence>
<dbReference type="EMBL" id="QGSY01000061">
    <property type="protein sequence ID" value="RQX14648.1"/>
    <property type="molecule type" value="Genomic_DNA"/>
</dbReference>
<comment type="caution">
    <text evidence="1">The sequence shown here is derived from an EMBL/GenBank/DDBJ whole genome shotgun (WGS) entry which is preliminary data.</text>
</comment>
<name>A0A3N9XNE0_9ACTN</name>
<evidence type="ECO:0000313" key="2">
    <source>
        <dbReference type="Proteomes" id="UP000266889"/>
    </source>
</evidence>
<protein>
    <submittedName>
        <fullName evidence="1">Uncharacterized protein</fullName>
    </submittedName>
</protein>
<accession>A0A3N9XNE0</accession>
<proteinExistence type="predicted"/>
<keyword evidence="2" id="KW-1185">Reference proteome</keyword>
<dbReference type="AlphaFoldDB" id="A0A3N9XNE0"/>
<dbReference type="Proteomes" id="UP000266889">
    <property type="component" value="Unassembled WGS sequence"/>
</dbReference>
<reference evidence="1 2" key="1">
    <citation type="submission" date="2018-05" db="EMBL/GenBank/DDBJ databases">
        <title>Micromonospora from Atacama Desert.</title>
        <authorList>
            <person name="Carro L."/>
            <person name="Goodfellow M."/>
            <person name="Klenk H.-P."/>
        </authorList>
    </citation>
    <scope>NUCLEOTIDE SEQUENCE [LARGE SCALE GENOMIC DNA]</scope>
    <source>
        <strain evidence="1 2">LB32</strain>
    </source>
</reference>